<keyword evidence="4" id="KW-1185">Reference proteome</keyword>
<proteinExistence type="predicted"/>
<feature type="region of interest" description="Disordered" evidence="1">
    <location>
        <begin position="1"/>
        <end position="28"/>
    </location>
</feature>
<protein>
    <recommendedName>
        <fullName evidence="2">2EXR domain-containing protein</fullName>
    </recommendedName>
</protein>
<feature type="region of interest" description="Disordered" evidence="1">
    <location>
        <begin position="103"/>
        <end position="126"/>
    </location>
</feature>
<reference evidence="3 4" key="1">
    <citation type="submission" date="2015-10" db="EMBL/GenBank/DDBJ databases">
        <title>Full genome of DAOMC 229536 Phialocephala scopiformis, a fungal endophyte of spruce producing the potent anti-insectan compound rugulosin.</title>
        <authorList>
            <consortium name="DOE Joint Genome Institute"/>
            <person name="Walker A.K."/>
            <person name="Frasz S.L."/>
            <person name="Seifert K.A."/>
            <person name="Miller J.D."/>
            <person name="Mondo S.J."/>
            <person name="Labutti K."/>
            <person name="Lipzen A."/>
            <person name="Dockter R."/>
            <person name="Kennedy M."/>
            <person name="Grigoriev I.V."/>
            <person name="Spatafora J.W."/>
        </authorList>
    </citation>
    <scope>NUCLEOTIDE SEQUENCE [LARGE SCALE GENOMIC DNA]</scope>
    <source>
        <strain evidence="3 4">CBS 120377</strain>
    </source>
</reference>
<sequence>MTERKDLEDLNDANVASSSEGAVTSTSTKTTNLAAIFSESHYPATMMRVTGTSSTSSAFTRSNRDIKRKRVDEYVNMMMMDYSIGSSSGSNEKCSFEEGYTSIEEEEDANSTTDTESTSRATVASSARDTPVDVEIGITFQYFKTLPITVRQKILRNAMRLFPRIIEFRKPGIRMKDANGFPREKWIVSASSIPTLLSVNKEARATLLPFYNTFIFDFLVEDNEQRLAKNLLMNFEHDTLFIRARELCTRYYDSEPLWDSFKDIFGLSFQSILNDNLKSLAVNTKMQHIMKYELEQGVEGLEKFLVVSDSFPRAWYNTQGRVVEFKPRQNTELRRVPFDTKMIQWEDVEWVGDFEQVSCVWSKGDGALDDDEYNY</sequence>
<dbReference type="OrthoDB" id="3553482at2759"/>
<dbReference type="GeneID" id="28828972"/>
<dbReference type="PANTHER" id="PTHR35910:SF6">
    <property type="entry name" value="2EXR DOMAIN-CONTAINING PROTEIN"/>
    <property type="match status" value="1"/>
</dbReference>
<dbReference type="InterPro" id="IPR045518">
    <property type="entry name" value="2EXR"/>
</dbReference>
<name>A0A194XTF8_MOLSC</name>
<dbReference type="PANTHER" id="PTHR35910">
    <property type="entry name" value="2EXR DOMAIN-CONTAINING PROTEIN"/>
    <property type="match status" value="1"/>
</dbReference>
<dbReference type="Proteomes" id="UP000070700">
    <property type="component" value="Unassembled WGS sequence"/>
</dbReference>
<evidence type="ECO:0000313" key="3">
    <source>
        <dbReference type="EMBL" id="KUJ23493.1"/>
    </source>
</evidence>
<accession>A0A194XTF8</accession>
<dbReference type="AlphaFoldDB" id="A0A194XTF8"/>
<feature type="compositionally biased region" description="Polar residues" evidence="1">
    <location>
        <begin position="14"/>
        <end position="28"/>
    </location>
</feature>
<evidence type="ECO:0000259" key="2">
    <source>
        <dbReference type="Pfam" id="PF20150"/>
    </source>
</evidence>
<feature type="compositionally biased region" description="Low complexity" evidence="1">
    <location>
        <begin position="115"/>
        <end position="126"/>
    </location>
</feature>
<dbReference type="KEGG" id="psco:LY89DRAFT_728239"/>
<evidence type="ECO:0000313" key="4">
    <source>
        <dbReference type="Proteomes" id="UP000070700"/>
    </source>
</evidence>
<dbReference type="InParanoid" id="A0A194XTF8"/>
<dbReference type="Pfam" id="PF20150">
    <property type="entry name" value="2EXR"/>
    <property type="match status" value="1"/>
</dbReference>
<gene>
    <name evidence="3" type="ORF">LY89DRAFT_728239</name>
</gene>
<evidence type="ECO:0000256" key="1">
    <source>
        <dbReference type="SAM" id="MobiDB-lite"/>
    </source>
</evidence>
<feature type="domain" description="2EXR" evidence="2">
    <location>
        <begin position="140"/>
        <end position="240"/>
    </location>
</feature>
<dbReference type="RefSeq" id="XP_018077848.1">
    <property type="nucleotide sequence ID" value="XM_018219246.1"/>
</dbReference>
<dbReference type="EMBL" id="KQ947405">
    <property type="protein sequence ID" value="KUJ23493.1"/>
    <property type="molecule type" value="Genomic_DNA"/>
</dbReference>
<organism evidence="3 4">
    <name type="scientific">Mollisia scopiformis</name>
    <name type="common">Conifer needle endophyte fungus</name>
    <name type="synonym">Phialocephala scopiformis</name>
    <dbReference type="NCBI Taxonomy" id="149040"/>
    <lineage>
        <taxon>Eukaryota</taxon>
        <taxon>Fungi</taxon>
        <taxon>Dikarya</taxon>
        <taxon>Ascomycota</taxon>
        <taxon>Pezizomycotina</taxon>
        <taxon>Leotiomycetes</taxon>
        <taxon>Helotiales</taxon>
        <taxon>Mollisiaceae</taxon>
        <taxon>Mollisia</taxon>
    </lineage>
</organism>